<keyword evidence="6" id="KW-0472">Membrane</keyword>
<dbReference type="InterPro" id="IPR016130">
    <property type="entry name" value="Tyr_Pase_AS"/>
</dbReference>
<keyword evidence="11" id="KW-1185">Reference proteome</keyword>
<dbReference type="Pfam" id="PF00053">
    <property type="entry name" value="EGF_laminin"/>
    <property type="match status" value="2"/>
</dbReference>
<evidence type="ECO:0000256" key="3">
    <source>
        <dbReference type="ARBA" id="ARBA00022801"/>
    </source>
</evidence>
<feature type="region of interest" description="Disordered" evidence="5">
    <location>
        <begin position="934"/>
        <end position="976"/>
    </location>
</feature>
<dbReference type="InterPro" id="IPR000387">
    <property type="entry name" value="Tyr_Pase_dom"/>
</dbReference>
<dbReference type="PROSITE" id="PS50056">
    <property type="entry name" value="TYR_PHOSPHATASE_2"/>
    <property type="match status" value="2"/>
</dbReference>
<evidence type="ECO:0000256" key="1">
    <source>
        <dbReference type="ARBA" id="ARBA00009580"/>
    </source>
</evidence>
<feature type="domain" description="Tyrosine specific protein phosphatases" evidence="9">
    <location>
        <begin position="1109"/>
        <end position="1185"/>
    </location>
</feature>
<dbReference type="GO" id="GO:0004725">
    <property type="term" value="F:protein tyrosine phosphatase activity"/>
    <property type="evidence" value="ECO:0007669"/>
    <property type="project" value="UniProtKB-EC"/>
</dbReference>
<dbReference type="Gene3D" id="2.170.300.10">
    <property type="entry name" value="Tie2 ligand-binding domain superfamily"/>
    <property type="match status" value="2"/>
</dbReference>
<dbReference type="PROSITE" id="PS00383">
    <property type="entry name" value="TYR_PHOSPHATASE_1"/>
    <property type="match status" value="1"/>
</dbReference>
<dbReference type="PANTHER" id="PTHR19134:SF562">
    <property type="entry name" value="PROTEIN-TYROSINE-PHOSPHATASE"/>
    <property type="match status" value="1"/>
</dbReference>
<dbReference type="InterPro" id="IPR002049">
    <property type="entry name" value="LE_dom"/>
</dbReference>
<feature type="compositionally biased region" description="Basic and acidic residues" evidence="5">
    <location>
        <begin position="942"/>
        <end position="972"/>
    </location>
</feature>
<dbReference type="InterPro" id="IPR000242">
    <property type="entry name" value="PTP_cat"/>
</dbReference>
<dbReference type="PRINTS" id="PR00011">
    <property type="entry name" value="EGFLAMININ"/>
</dbReference>
<dbReference type="InterPro" id="IPR003595">
    <property type="entry name" value="Tyr_Pase_cat"/>
</dbReference>
<keyword evidence="7" id="KW-0732">Signal</keyword>
<feature type="domain" description="Tyrosine-protein phosphatase" evidence="8">
    <location>
        <begin position="927"/>
        <end position="1194"/>
    </location>
</feature>
<dbReference type="SMART" id="SM00180">
    <property type="entry name" value="EGF_Lam"/>
    <property type="match status" value="6"/>
</dbReference>
<keyword evidence="3" id="KW-0378">Hydrolase</keyword>
<dbReference type="SUPFAM" id="SSF57184">
    <property type="entry name" value="Growth factor receptor domain"/>
    <property type="match status" value="1"/>
</dbReference>
<dbReference type="FunFam" id="3.90.190.10:FF:000185">
    <property type="entry name" value="Predicted protein"/>
    <property type="match status" value="1"/>
</dbReference>
<keyword evidence="6" id="KW-0812">Transmembrane</keyword>
<dbReference type="InterPro" id="IPR050348">
    <property type="entry name" value="Protein-Tyr_Phosphatase"/>
</dbReference>
<dbReference type="SMART" id="SM00181">
    <property type="entry name" value="EGF"/>
    <property type="match status" value="10"/>
</dbReference>
<dbReference type="CDD" id="cd00055">
    <property type="entry name" value="EGF_Lam"/>
    <property type="match status" value="3"/>
</dbReference>
<proteinExistence type="inferred from homology"/>
<dbReference type="AlphaFoldDB" id="A0A9D4J6P3"/>
<comment type="caution">
    <text evidence="10">The sequence shown here is derived from an EMBL/GenBank/DDBJ whole genome shotgun (WGS) entry which is preliminary data.</text>
</comment>
<protein>
    <recommendedName>
        <fullName evidence="2">protein-tyrosine-phosphatase</fullName>
        <ecNumber evidence="2">3.1.3.48</ecNumber>
    </recommendedName>
</protein>
<dbReference type="CDD" id="cd00047">
    <property type="entry name" value="PTPc"/>
    <property type="match status" value="2"/>
</dbReference>
<feature type="domain" description="Tyrosine-protein phosphatase" evidence="8">
    <location>
        <begin position="649"/>
        <end position="902"/>
    </location>
</feature>
<evidence type="ECO:0000313" key="10">
    <source>
        <dbReference type="EMBL" id="KAH3798049.1"/>
    </source>
</evidence>
<evidence type="ECO:0000256" key="7">
    <source>
        <dbReference type="SAM" id="SignalP"/>
    </source>
</evidence>
<feature type="signal peptide" evidence="7">
    <location>
        <begin position="1"/>
        <end position="21"/>
    </location>
</feature>
<dbReference type="PROSITE" id="PS00022">
    <property type="entry name" value="EGF_1"/>
    <property type="match status" value="1"/>
</dbReference>
<organism evidence="10 11">
    <name type="scientific">Dreissena polymorpha</name>
    <name type="common">Zebra mussel</name>
    <name type="synonym">Mytilus polymorpha</name>
    <dbReference type="NCBI Taxonomy" id="45954"/>
    <lineage>
        <taxon>Eukaryota</taxon>
        <taxon>Metazoa</taxon>
        <taxon>Spiralia</taxon>
        <taxon>Lophotrochozoa</taxon>
        <taxon>Mollusca</taxon>
        <taxon>Bivalvia</taxon>
        <taxon>Autobranchia</taxon>
        <taxon>Heteroconchia</taxon>
        <taxon>Euheterodonta</taxon>
        <taxon>Imparidentia</taxon>
        <taxon>Neoheterodontei</taxon>
        <taxon>Myida</taxon>
        <taxon>Dreissenoidea</taxon>
        <taxon>Dreissenidae</taxon>
        <taxon>Dreissena</taxon>
    </lineage>
</organism>
<dbReference type="PANTHER" id="PTHR19134">
    <property type="entry name" value="RECEPTOR-TYPE TYROSINE-PROTEIN PHOSPHATASE"/>
    <property type="match status" value="1"/>
</dbReference>
<comment type="similarity">
    <text evidence="1">Belongs to the protein-tyrosine phosphatase family.</text>
</comment>
<dbReference type="InterPro" id="IPR009030">
    <property type="entry name" value="Growth_fac_rcpt_cys_sf"/>
</dbReference>
<dbReference type="SMART" id="SM00404">
    <property type="entry name" value="PTPc_motif"/>
    <property type="match status" value="2"/>
</dbReference>
<accession>A0A9D4J6P3</accession>
<reference evidence="10" key="2">
    <citation type="submission" date="2020-11" db="EMBL/GenBank/DDBJ databases">
        <authorList>
            <person name="McCartney M.A."/>
            <person name="Auch B."/>
            <person name="Kono T."/>
            <person name="Mallez S."/>
            <person name="Becker A."/>
            <person name="Gohl D.M."/>
            <person name="Silverstein K.A.T."/>
            <person name="Koren S."/>
            <person name="Bechman K.B."/>
            <person name="Herman A."/>
            <person name="Abrahante J.E."/>
            <person name="Garbe J."/>
        </authorList>
    </citation>
    <scope>NUCLEOTIDE SEQUENCE</scope>
    <source>
        <strain evidence="10">Duluth1</strain>
        <tissue evidence="10">Whole animal</tissue>
    </source>
</reference>
<evidence type="ECO:0000259" key="9">
    <source>
        <dbReference type="PROSITE" id="PS50056"/>
    </source>
</evidence>
<dbReference type="Gene3D" id="3.90.190.10">
    <property type="entry name" value="Protein tyrosine phosphatase superfamily"/>
    <property type="match status" value="2"/>
</dbReference>
<gene>
    <name evidence="10" type="ORF">DPMN_151639</name>
</gene>
<feature type="chain" id="PRO_5038476466" description="protein-tyrosine-phosphatase" evidence="7">
    <location>
        <begin position="22"/>
        <end position="1210"/>
    </location>
</feature>
<feature type="domain" description="Tyrosine specific protein phosphatases" evidence="9">
    <location>
        <begin position="819"/>
        <end position="893"/>
    </location>
</feature>
<keyword evidence="6" id="KW-1133">Transmembrane helix</keyword>
<dbReference type="EC" id="3.1.3.48" evidence="2"/>
<evidence type="ECO:0000256" key="4">
    <source>
        <dbReference type="ARBA" id="ARBA00022912"/>
    </source>
</evidence>
<dbReference type="PROSITE" id="PS50055">
    <property type="entry name" value="TYR_PHOSPHATASE_PTP"/>
    <property type="match status" value="2"/>
</dbReference>
<dbReference type="PROSITE" id="PS01248">
    <property type="entry name" value="EGF_LAM_1"/>
    <property type="match status" value="2"/>
</dbReference>
<evidence type="ECO:0000313" key="11">
    <source>
        <dbReference type="Proteomes" id="UP000828390"/>
    </source>
</evidence>
<keyword evidence="4" id="KW-0904">Protein phosphatase</keyword>
<evidence type="ECO:0000256" key="5">
    <source>
        <dbReference type="SAM" id="MobiDB-lite"/>
    </source>
</evidence>
<dbReference type="Proteomes" id="UP000828390">
    <property type="component" value="Unassembled WGS sequence"/>
</dbReference>
<dbReference type="SUPFAM" id="SSF52799">
    <property type="entry name" value="(Phosphotyrosine protein) phosphatases II"/>
    <property type="match status" value="2"/>
</dbReference>
<dbReference type="SMART" id="SM00194">
    <property type="entry name" value="PTPc"/>
    <property type="match status" value="2"/>
</dbReference>
<evidence type="ECO:0000256" key="6">
    <source>
        <dbReference type="SAM" id="Phobius"/>
    </source>
</evidence>
<evidence type="ECO:0000256" key="2">
    <source>
        <dbReference type="ARBA" id="ARBA00013064"/>
    </source>
</evidence>
<dbReference type="InterPro" id="IPR000742">
    <property type="entry name" value="EGF"/>
</dbReference>
<dbReference type="PRINTS" id="PR00700">
    <property type="entry name" value="PRTYPHPHTASE"/>
</dbReference>
<sequence length="1210" mass="133723">MQKAVYFTRAILFFLLLDVNSTQMTCNKGSYLEPHNETCIECAYKGCDCINLNSCGKCLPGYYMAGVLCEPCYNKCESCSNATACDYCKPGYTGRNCDFATTCSSNYCTCSSANTCGACIGAYYNTSNNCQDKCNENCSSCTARTNCSSCNPGRYGTLCERVCSNRCRNGTCNKFDGTCICSENFAGPNCDQCNVGMFGVNCDESCSLRCNTTFCRRADGYCTCIANFEGDSCENCISGRYGPSCEHICSSGCVAGTCNKADGKCLCRSYFLGEKCDVCIVGQFGANCETNCSIGCHTRACSIIDGNCSCSHNFTGPKCDQCRVGMYGPFCNHTCSVGCVNNICDTENGTCTCYQNFTGKTCDQCEVGKYGMSCEYNCSVGCVFNTCDKNDGTCACLAHFTGPACDVCVYGLFGHNCSSECSPNCAQQACNQVSGKCSSCKDGFYGSQCEMRCMNNCAKCTSNDSCSEVVATTHPYKEETTKGPLPLAAIGGGAGGGVAVILLVIVIVTLCRRRHGRQKESTENALPAVVDERNNVPVYATIQRSSDSKELKNKSVSVALNLAVVKGSTATTKHSDMDKNGASLKTYSGTLMNENNLEIDEDEAEARIHAIRFEEHGGVYYNSANEIQKGKVRVCDLPKFIANKDTTFFEEEFEKLPYGLIKQYDQSQLEGNMAMNRYKGIYPYDESRVKVFGGHTDYINASFIDGYKKRNAFIATLGPMSKQLGDFSSFWRMIWQQKVDTIVMVTNLVEEGKDKCEQYWPNVESSTMYGDIRVSCTNEDTYAEFIRRTFVINLKKEKRNLYHLHFTAWPDKGIPEDVTSIVEFRQKVLNVPVVLGGPTVVHCSAGIGRTGTYIALDILIREGEAENMVDIPGCVVTMRQNRPNMVQTVEQYEYLHHALVHALTFDCKPVARDTFQKYMDGITHDMITRKFTQLHTTVSQRPSEEKEAESRNRNHRDKNRDGADIPGDENRPRLHLNLKPGASDYINAVYINSFRKAKQWILAQTPLPGTVNDFLTLALQENCSCIVGMEPDTEGDKTVGVYIAADNQIIKKGLFAVSGSDPVDNEYMTTRSMTISYRAAPGQPSKEHTIQHLQFTDWDMDRNEPRSPSNFMRFIKDVEAQASLHSSGPVLIHCLTGAGRGGLLCVVAMLTEMMMEVECEVSVVNAIRKIKTRRRGAVPNQEQFAFCHECILEYISSFDTYSNIVNNLRM</sequence>
<reference evidence="10" key="1">
    <citation type="journal article" date="2019" name="bioRxiv">
        <title>The Genome of the Zebra Mussel, Dreissena polymorpha: A Resource for Invasive Species Research.</title>
        <authorList>
            <person name="McCartney M.A."/>
            <person name="Auch B."/>
            <person name="Kono T."/>
            <person name="Mallez S."/>
            <person name="Zhang Y."/>
            <person name="Obille A."/>
            <person name="Becker A."/>
            <person name="Abrahante J.E."/>
            <person name="Garbe J."/>
            <person name="Badalamenti J.P."/>
            <person name="Herman A."/>
            <person name="Mangelson H."/>
            <person name="Liachko I."/>
            <person name="Sullivan S."/>
            <person name="Sone E.D."/>
            <person name="Koren S."/>
            <person name="Silverstein K.A.T."/>
            <person name="Beckman K.B."/>
            <person name="Gohl D.M."/>
        </authorList>
    </citation>
    <scope>NUCLEOTIDE SEQUENCE</scope>
    <source>
        <strain evidence="10">Duluth1</strain>
        <tissue evidence="10">Whole animal</tissue>
    </source>
</reference>
<evidence type="ECO:0000259" key="8">
    <source>
        <dbReference type="PROSITE" id="PS50055"/>
    </source>
</evidence>
<feature type="transmembrane region" description="Helical" evidence="6">
    <location>
        <begin position="487"/>
        <end position="511"/>
    </location>
</feature>
<dbReference type="Pfam" id="PF00102">
    <property type="entry name" value="Y_phosphatase"/>
    <property type="match status" value="2"/>
</dbReference>
<name>A0A9D4J6P3_DREPO</name>
<dbReference type="EMBL" id="JAIWYP010000007">
    <property type="protein sequence ID" value="KAH3798049.1"/>
    <property type="molecule type" value="Genomic_DNA"/>
</dbReference>
<dbReference type="InterPro" id="IPR029021">
    <property type="entry name" value="Prot-tyrosine_phosphatase-like"/>
</dbReference>